<reference evidence="3" key="1">
    <citation type="journal article" date="2020" name="Nature">
        <title>Giant virus diversity and host interactions through global metagenomics.</title>
        <authorList>
            <person name="Schulz F."/>
            <person name="Roux S."/>
            <person name="Paez-Espino D."/>
            <person name="Jungbluth S."/>
            <person name="Walsh D.A."/>
            <person name="Denef V.J."/>
            <person name="McMahon K.D."/>
            <person name="Konstantinidis K.T."/>
            <person name="Eloe-Fadrosh E.A."/>
            <person name="Kyrpides N.C."/>
            <person name="Woyke T."/>
        </authorList>
    </citation>
    <scope>NUCLEOTIDE SEQUENCE</scope>
    <source>
        <strain evidence="3">GVMAG-S-ERX555967-130</strain>
    </source>
</reference>
<dbReference type="PANTHER" id="PTHR10566:SF113">
    <property type="entry name" value="PROTEIN ACTIVITY OF BC1 COMPLEX KINASE 7, CHLOROPLASTIC"/>
    <property type="match status" value="1"/>
</dbReference>
<name>A0A6C0F810_9ZZZZ</name>
<dbReference type="Pfam" id="PF03109">
    <property type="entry name" value="ABC1"/>
    <property type="match status" value="1"/>
</dbReference>
<proteinExistence type="inferred from homology"/>
<dbReference type="EMBL" id="MN738786">
    <property type="protein sequence ID" value="QHT36753.1"/>
    <property type="molecule type" value="Genomic_DNA"/>
</dbReference>
<dbReference type="SMART" id="SM00220">
    <property type="entry name" value="S_TKc"/>
    <property type="match status" value="1"/>
</dbReference>
<dbReference type="SUPFAM" id="SSF56112">
    <property type="entry name" value="Protein kinase-like (PK-like)"/>
    <property type="match status" value="1"/>
</dbReference>
<evidence type="ECO:0000259" key="2">
    <source>
        <dbReference type="PROSITE" id="PS50011"/>
    </source>
</evidence>
<dbReference type="PROSITE" id="PS50011">
    <property type="entry name" value="PROTEIN_KINASE_DOM"/>
    <property type="match status" value="1"/>
</dbReference>
<evidence type="ECO:0000256" key="1">
    <source>
        <dbReference type="ARBA" id="ARBA00009670"/>
    </source>
</evidence>
<accession>A0A6C0F810</accession>
<dbReference type="InterPro" id="IPR011009">
    <property type="entry name" value="Kinase-like_dom_sf"/>
</dbReference>
<dbReference type="InterPro" id="IPR004147">
    <property type="entry name" value="ABC1_dom"/>
</dbReference>
<dbReference type="GO" id="GO:0004672">
    <property type="term" value="F:protein kinase activity"/>
    <property type="evidence" value="ECO:0007669"/>
    <property type="project" value="InterPro"/>
</dbReference>
<comment type="similarity">
    <text evidence="1">Belongs to the protein kinase superfamily. ADCK protein kinase family.</text>
</comment>
<evidence type="ECO:0000313" key="3">
    <source>
        <dbReference type="EMBL" id="QHT36753.1"/>
    </source>
</evidence>
<dbReference type="InterPro" id="IPR000719">
    <property type="entry name" value="Prot_kinase_dom"/>
</dbReference>
<dbReference type="PANTHER" id="PTHR10566">
    <property type="entry name" value="CHAPERONE-ACTIVITY OF BC1 COMPLEX CABC1 -RELATED"/>
    <property type="match status" value="1"/>
</dbReference>
<sequence length="478" mass="56864">MFRYLSYLYNYGNLLRGLHDIYVGKTNTDDIPEKMIPLIQNCGSVAIKFCQWALPKLELLLMSETDIYNRNMPVWIRKLEMFFENCPEHSIEYTKQLYKSEYGEEFDKTYTVIETLGSGSIGQVYLVKDNLTQEKYVLKIQHPGVKEEINFVWLFFSIIKYLPCLQRFRKQYPFRFEDFMESFYMQIDFVNEAQNALRMKQKYVNNPYVQIPDIYRFTNKTLIMEYIPGKTLEECELSNYDKHKLYTILLLFVRSNILLYNFNHGDIHKGNWKISGKMKIVLYDFGFCWSLPDDMVELADIACSTFEKHTSDYLDDVVELMYVLLDKPSSTDICVLRKQVNEYVYHSDYLGIERGNKNVPVSPIKIIKSLCEFCDSYPETLHINKYLLQFLILFIQLHRSCVYFGFTSPENTTIDTNKTYREKYKDMLNFCETYKVFPEYMVYAKDKLSVLDYKPQTIFDTIELSDNLKQLALNLKYE</sequence>
<feature type="domain" description="Protein kinase" evidence="2">
    <location>
        <begin position="110"/>
        <end position="437"/>
    </location>
</feature>
<dbReference type="Gene3D" id="1.10.510.10">
    <property type="entry name" value="Transferase(Phosphotransferase) domain 1"/>
    <property type="match status" value="1"/>
</dbReference>
<organism evidence="3">
    <name type="scientific">viral metagenome</name>
    <dbReference type="NCBI Taxonomy" id="1070528"/>
    <lineage>
        <taxon>unclassified sequences</taxon>
        <taxon>metagenomes</taxon>
        <taxon>organismal metagenomes</taxon>
    </lineage>
</organism>
<dbReference type="GO" id="GO:0005524">
    <property type="term" value="F:ATP binding"/>
    <property type="evidence" value="ECO:0007669"/>
    <property type="project" value="InterPro"/>
</dbReference>
<protein>
    <recommendedName>
        <fullName evidence="2">Protein kinase domain-containing protein</fullName>
    </recommendedName>
</protein>
<dbReference type="AlphaFoldDB" id="A0A6C0F810"/>
<dbReference type="InterPro" id="IPR050154">
    <property type="entry name" value="UbiB_kinase"/>
</dbReference>